<dbReference type="OrthoDB" id="10254627at2759"/>
<evidence type="ECO:0000256" key="3">
    <source>
        <dbReference type="ARBA" id="ARBA00023274"/>
    </source>
</evidence>
<evidence type="ECO:0000313" key="8">
    <source>
        <dbReference type="Proteomes" id="UP000016923"/>
    </source>
</evidence>
<dbReference type="FunFam" id="3.30.230.10:FF:000001">
    <property type="entry name" value="30S ribosomal protein S9"/>
    <property type="match status" value="1"/>
</dbReference>
<dbReference type="InterPro" id="IPR014721">
    <property type="entry name" value="Ribsml_uS5_D2-typ_fold_subgr"/>
</dbReference>
<feature type="compositionally biased region" description="Polar residues" evidence="6">
    <location>
        <begin position="102"/>
        <end position="123"/>
    </location>
</feature>
<dbReference type="InterPro" id="IPR023035">
    <property type="entry name" value="Ribosomal_uS9_bac/plastid"/>
</dbReference>
<dbReference type="AlphaFoldDB" id="S3CSN2"/>
<accession>S3CSN2</accession>
<dbReference type="GO" id="GO:0003723">
    <property type="term" value="F:RNA binding"/>
    <property type="evidence" value="ECO:0007669"/>
    <property type="project" value="TreeGrafter"/>
</dbReference>
<dbReference type="STRING" id="1262450.S3CSN2"/>
<dbReference type="OMA" id="TARTDKY"/>
<dbReference type="GO" id="GO:0003735">
    <property type="term" value="F:structural constituent of ribosome"/>
    <property type="evidence" value="ECO:0007669"/>
    <property type="project" value="InterPro"/>
</dbReference>
<name>S3CSN2_OPHP1</name>
<keyword evidence="8" id="KW-1185">Reference proteome</keyword>
<comment type="similarity">
    <text evidence="1">Belongs to the universal ribosomal protein uS9 family.</text>
</comment>
<keyword evidence="2 7" id="KW-0689">Ribosomal protein</keyword>
<protein>
    <recommendedName>
        <fullName evidence="4">Small ribosomal subunit protein uS9m</fullName>
    </recommendedName>
    <alternativeName>
        <fullName evidence="5">37S ribosomal protein S9, mitochondrial</fullName>
    </alternativeName>
</protein>
<sequence>MASFRPTMLYQRASSLLQVERQFAQMRVGPSAHTLAASRIGRVASVASGQTRYRTSISRFSYEDEQSIELPADLANNPEAIDAMAEQQLQIGLDIDGDRPTRSSSGNAIQSSSDYAQKPSPTDITTLTAESNFMDPDGFVTWDGKKVLPKIHARPKPVSASYFTRQPYFNEQYLRLEELHRRFNNLPRVSAENVDRVAWRSLDDYSKVIGEDVRAPQFNRCMTILKSLHRIQPALKSPVIDEIAQEFMRSINPFKNVMKQLPIDRFGRAVGVGRRKTSTARAWVVEGTGEMIVNGKVLGDAFARVHDRESATWALRATDRADKYNVWALVEGGGTTGQAEALTLAVARGMIAHEPALKTALRKAGCIARDPRMVERKKPGHVKARKMPAWVKR</sequence>
<evidence type="ECO:0000256" key="5">
    <source>
        <dbReference type="ARBA" id="ARBA00042623"/>
    </source>
</evidence>
<evidence type="ECO:0000313" key="7">
    <source>
        <dbReference type="EMBL" id="EPE09653.1"/>
    </source>
</evidence>
<dbReference type="eggNOG" id="KOG1697">
    <property type="taxonomic scope" value="Eukaryota"/>
</dbReference>
<evidence type="ECO:0000256" key="2">
    <source>
        <dbReference type="ARBA" id="ARBA00022980"/>
    </source>
</evidence>
<evidence type="ECO:0000256" key="4">
    <source>
        <dbReference type="ARBA" id="ARBA00039318"/>
    </source>
</evidence>
<keyword evidence="3" id="KW-0687">Ribonucleoprotein</keyword>
<dbReference type="HOGENOM" id="CLU_036531_2_1_1"/>
<dbReference type="EMBL" id="KE148147">
    <property type="protein sequence ID" value="EPE09653.1"/>
    <property type="molecule type" value="Genomic_DNA"/>
</dbReference>
<dbReference type="PANTHER" id="PTHR21569:SF1">
    <property type="entry name" value="SMALL RIBOSOMAL SUBUNIT PROTEIN US9M"/>
    <property type="match status" value="1"/>
</dbReference>
<organism evidence="7 8">
    <name type="scientific">Ophiostoma piceae (strain UAMH 11346)</name>
    <name type="common">Sap stain fungus</name>
    <dbReference type="NCBI Taxonomy" id="1262450"/>
    <lineage>
        <taxon>Eukaryota</taxon>
        <taxon>Fungi</taxon>
        <taxon>Dikarya</taxon>
        <taxon>Ascomycota</taxon>
        <taxon>Pezizomycotina</taxon>
        <taxon>Sordariomycetes</taxon>
        <taxon>Sordariomycetidae</taxon>
        <taxon>Ophiostomatales</taxon>
        <taxon>Ophiostomataceae</taxon>
        <taxon>Ophiostoma</taxon>
    </lineage>
</organism>
<gene>
    <name evidence="7" type="ORF">F503_07429</name>
</gene>
<dbReference type="Proteomes" id="UP000016923">
    <property type="component" value="Unassembled WGS sequence"/>
</dbReference>
<reference evidence="7 8" key="1">
    <citation type="journal article" date="2013" name="BMC Genomics">
        <title>The genome and transcriptome of the pine saprophyte Ophiostoma piceae, and a comparison with the bark beetle-associated pine pathogen Grosmannia clavigera.</title>
        <authorList>
            <person name="Haridas S."/>
            <person name="Wang Y."/>
            <person name="Lim L."/>
            <person name="Massoumi Alamouti S."/>
            <person name="Jackman S."/>
            <person name="Docking R."/>
            <person name="Robertson G."/>
            <person name="Birol I."/>
            <person name="Bohlmann J."/>
            <person name="Breuil C."/>
        </authorList>
    </citation>
    <scope>NUCLEOTIDE SEQUENCE [LARGE SCALE GENOMIC DNA]</scope>
    <source>
        <strain evidence="7 8">UAMH 11346</strain>
    </source>
</reference>
<evidence type="ECO:0000256" key="1">
    <source>
        <dbReference type="ARBA" id="ARBA00005251"/>
    </source>
</evidence>
<dbReference type="Gene3D" id="3.30.230.10">
    <property type="match status" value="1"/>
</dbReference>
<dbReference type="VEuPathDB" id="FungiDB:F503_07429"/>
<dbReference type="SUPFAM" id="SSF54211">
    <property type="entry name" value="Ribosomal protein S5 domain 2-like"/>
    <property type="match status" value="1"/>
</dbReference>
<feature type="region of interest" description="Disordered" evidence="6">
    <location>
        <begin position="95"/>
        <end position="123"/>
    </location>
</feature>
<evidence type="ECO:0000256" key="6">
    <source>
        <dbReference type="SAM" id="MobiDB-lite"/>
    </source>
</evidence>
<dbReference type="GO" id="GO:0006412">
    <property type="term" value="P:translation"/>
    <property type="evidence" value="ECO:0007669"/>
    <property type="project" value="InterPro"/>
</dbReference>
<dbReference type="InterPro" id="IPR000754">
    <property type="entry name" value="Ribosomal_uS9"/>
</dbReference>
<dbReference type="Pfam" id="PF00380">
    <property type="entry name" value="Ribosomal_S9"/>
    <property type="match status" value="1"/>
</dbReference>
<dbReference type="GO" id="GO:0005763">
    <property type="term" value="C:mitochondrial small ribosomal subunit"/>
    <property type="evidence" value="ECO:0007669"/>
    <property type="project" value="TreeGrafter"/>
</dbReference>
<dbReference type="InterPro" id="IPR020568">
    <property type="entry name" value="Ribosomal_Su5_D2-typ_SF"/>
</dbReference>
<dbReference type="PANTHER" id="PTHR21569">
    <property type="entry name" value="RIBOSOMAL PROTEIN S9"/>
    <property type="match status" value="1"/>
</dbReference>
<dbReference type="NCBIfam" id="NF001099">
    <property type="entry name" value="PRK00132.1"/>
    <property type="match status" value="1"/>
</dbReference>
<proteinExistence type="inferred from homology"/>